<organism evidence="2 3">
    <name type="scientific">Mesonia phycicola</name>
    <dbReference type="NCBI Taxonomy" id="579105"/>
    <lineage>
        <taxon>Bacteria</taxon>
        <taxon>Pseudomonadati</taxon>
        <taxon>Bacteroidota</taxon>
        <taxon>Flavobacteriia</taxon>
        <taxon>Flavobacteriales</taxon>
        <taxon>Flavobacteriaceae</taxon>
        <taxon>Mesonia</taxon>
    </lineage>
</organism>
<evidence type="ECO:0000313" key="2">
    <source>
        <dbReference type="EMBL" id="SHI78303.1"/>
    </source>
</evidence>
<evidence type="ECO:0000256" key="1">
    <source>
        <dbReference type="SAM" id="MobiDB-lite"/>
    </source>
</evidence>
<protein>
    <submittedName>
        <fullName evidence="2">Gliding motility-associated C-terminal domain-containing protein</fullName>
    </submittedName>
</protein>
<dbReference type="EMBL" id="FQYY01000004">
    <property type="protein sequence ID" value="SHI78303.1"/>
    <property type="molecule type" value="Genomic_DNA"/>
</dbReference>
<accession>A0A1M6DYT9</accession>
<dbReference type="AlphaFoldDB" id="A0A1M6DYT9"/>
<feature type="region of interest" description="Disordered" evidence="1">
    <location>
        <begin position="123"/>
        <end position="156"/>
    </location>
</feature>
<name>A0A1M6DYT9_9FLAO</name>
<keyword evidence="3" id="KW-1185">Reference proteome</keyword>
<dbReference type="Pfam" id="PF13585">
    <property type="entry name" value="CHU_C"/>
    <property type="match status" value="1"/>
</dbReference>
<dbReference type="RefSeq" id="WP_073149889.1">
    <property type="nucleotide sequence ID" value="NZ_FQYY01000004.1"/>
</dbReference>
<proteinExistence type="predicted"/>
<dbReference type="Proteomes" id="UP000184225">
    <property type="component" value="Unassembled WGS sequence"/>
</dbReference>
<reference evidence="2 3" key="1">
    <citation type="submission" date="2016-11" db="EMBL/GenBank/DDBJ databases">
        <authorList>
            <person name="Jaros S."/>
            <person name="Januszkiewicz K."/>
            <person name="Wedrychowicz H."/>
        </authorList>
    </citation>
    <scope>NUCLEOTIDE SEQUENCE [LARGE SCALE GENOMIC DNA]</scope>
    <source>
        <strain evidence="2 3">DSM 21425</strain>
    </source>
</reference>
<dbReference type="NCBIfam" id="TIGR04131">
    <property type="entry name" value="Bac_Flav_CTERM"/>
    <property type="match status" value="1"/>
</dbReference>
<dbReference type="InterPro" id="IPR026341">
    <property type="entry name" value="T9SS_type_B"/>
</dbReference>
<sequence length="948" mass="104901">MKKILLILLLLPIAVFSQGEANYWYFGTNAGVNFNTSPPTSLNDGQLDTSEGCSSISDESGNLLFYTDGRTVWNRNHQIMSNANYFGNTGLLGDPSSTSSGLIVPHPTDSDIYYVFTVDEPHHDNADTYPSQGPGTSNGEYTDLPNSNVPDDDDGYNNGLNYSVVDMSLNGGLGDVISTEKNIHLITYDETDSEEIKYKCSEKITAVKGSDCNSIWVLTHFIDKFYAFKIDDTGVNTNPIISQTGPSIPISSYRRAALGYMKTSPDGKKILIAHNTKTYNQQGSDDAEDGGVYLYDFNDATGNVSNNLPLVENVNAYGVEFSMETQKAYATVTKNNSAFLYQWDLTSADIPNSIQSISGVSGSSATALQLAPNGKIYKPVISTAKLAVINNPELDASLVDYTESTIAGAINLGSNNAIFGLPPFIQSIFSSRVNIIDQNSEEIITNLSLCEGESFNLSYANNYTNATYTWYKDGVEITTANTESFTVNYDSSITTPYTQSYKLEIDINDGSCPLIGLANITYNPFPEISDISFNQCNYTSNDTSIFDLTNIELTASETGLSFQYYENLQDAENEINSIDNPSYYYNKSNPQIVIAKVSSEFCSSYAEISLTISNKTITAPIEINTCSINDTGFESFDLNEALDQINALNSLYNVSFYSSEEDAILMENAINNISNYQNTTSFQQTIYARVENGSLCEDIIPIILTVEDPIILSEDETIIYCLEDYPDEIELDTGIPTNQINDFTYYWEPTGETTPTISTNVIGNYSVTVTNIETGCEKIRLIDLEASNRAAFTTELDGLIGENKVSIILDESSIGVYEYSLDNQFFNYQDENYFINLTPGSHTIYVRDINGCGITSKEILVLGVMRFFTPNNDGINDTWHLLGRDATNTDGIEIYIFDRFGKLITSIDPDGKGWDGTYNGKNLPSNDYWYLIKFNNGKAYKNNFTLKR</sequence>
<dbReference type="SUPFAM" id="SSF75011">
    <property type="entry name" value="3-carboxy-cis,cis-mucoante lactonizing enzyme"/>
    <property type="match status" value="1"/>
</dbReference>
<gene>
    <name evidence="2" type="ORF">SAMN04488096_104249</name>
</gene>
<dbReference type="OrthoDB" id="9765926at2"/>
<evidence type="ECO:0000313" key="3">
    <source>
        <dbReference type="Proteomes" id="UP000184225"/>
    </source>
</evidence>
<feature type="compositionally biased region" description="Polar residues" evidence="1">
    <location>
        <begin position="128"/>
        <end position="149"/>
    </location>
</feature>
<dbReference type="STRING" id="579105.SAMN04488096_104249"/>